<dbReference type="EMBL" id="JACHHJ010000001">
    <property type="protein sequence ID" value="MBB6448632.1"/>
    <property type="molecule type" value="Genomic_DNA"/>
</dbReference>
<keyword evidence="2" id="KW-1185">Reference proteome</keyword>
<reference evidence="1 2" key="1">
    <citation type="submission" date="2020-08" db="EMBL/GenBank/DDBJ databases">
        <title>Genomic Encyclopedia of Type Strains, Phase IV (KMG-IV): sequencing the most valuable type-strain genomes for metagenomic binning, comparative biology and taxonomic classification.</title>
        <authorList>
            <person name="Goeker M."/>
        </authorList>
    </citation>
    <scope>NUCLEOTIDE SEQUENCE [LARGE SCALE GENOMIC DNA]</scope>
    <source>
        <strain evidence="1 2">DSM 21769</strain>
    </source>
</reference>
<dbReference type="AlphaFoldDB" id="A0A841PX33"/>
<dbReference type="InterPro" id="IPR029017">
    <property type="entry name" value="Enolase-like_N"/>
</dbReference>
<gene>
    <name evidence="1" type="ORF">HNR44_000581</name>
</gene>
<dbReference type="Proteomes" id="UP000568839">
    <property type="component" value="Unassembled WGS sequence"/>
</dbReference>
<name>A0A841PX33_9BACL</name>
<organism evidence="1 2">
    <name type="scientific">Geomicrobium halophilum</name>
    <dbReference type="NCBI Taxonomy" id="549000"/>
    <lineage>
        <taxon>Bacteria</taxon>
        <taxon>Bacillati</taxon>
        <taxon>Bacillota</taxon>
        <taxon>Bacilli</taxon>
        <taxon>Bacillales</taxon>
        <taxon>Geomicrobium</taxon>
    </lineage>
</organism>
<protein>
    <submittedName>
        <fullName evidence="1">L-alanine-DL-glutamate epimerase-like enolase superfamily enzyme</fullName>
    </submittedName>
</protein>
<dbReference type="Gene3D" id="3.30.390.10">
    <property type="entry name" value="Enolase-like, N-terminal domain"/>
    <property type="match status" value="1"/>
</dbReference>
<evidence type="ECO:0000313" key="1">
    <source>
        <dbReference type="EMBL" id="MBB6448632.1"/>
    </source>
</evidence>
<accession>A0A841PX33</accession>
<sequence length="39" mass="4562">MKIKDIQTAVIEANYDWTIIKVITDDDAVGYREAFFLRV</sequence>
<proteinExistence type="predicted"/>
<evidence type="ECO:0000313" key="2">
    <source>
        <dbReference type="Proteomes" id="UP000568839"/>
    </source>
</evidence>
<comment type="caution">
    <text evidence="1">The sequence shown here is derived from an EMBL/GenBank/DDBJ whole genome shotgun (WGS) entry which is preliminary data.</text>
</comment>